<dbReference type="Proteomes" id="UP001163835">
    <property type="component" value="Unassembled WGS sequence"/>
</dbReference>
<gene>
    <name evidence="1" type="ORF">F5876DRAFT_46411</name>
</gene>
<reference evidence="1" key="1">
    <citation type="submission" date="2022-09" db="EMBL/GenBank/DDBJ databases">
        <title>A Global Phylogenomic Analysis of the Shiitake Genus Lentinula.</title>
        <authorList>
            <consortium name="DOE Joint Genome Institute"/>
            <person name="Sierra-Patev S."/>
            <person name="Min B."/>
            <person name="Naranjo-Ortiz M."/>
            <person name="Looney B."/>
            <person name="Konkel Z."/>
            <person name="Slot J.C."/>
            <person name="Sakamoto Y."/>
            <person name="Steenwyk J.L."/>
            <person name="Rokas A."/>
            <person name="Carro J."/>
            <person name="Camarero S."/>
            <person name="Ferreira P."/>
            <person name="Molpeceres G."/>
            <person name="Ruiz-Duenas F.J."/>
            <person name="Serrano A."/>
            <person name="Henrissat B."/>
            <person name="Drula E."/>
            <person name="Hughes K.W."/>
            <person name="Mata J.L."/>
            <person name="Ishikawa N.K."/>
            <person name="Vargas-Isla R."/>
            <person name="Ushijima S."/>
            <person name="Smith C.A."/>
            <person name="Ahrendt S."/>
            <person name="Andreopoulos W."/>
            <person name="He G."/>
            <person name="Labutti K."/>
            <person name="Lipzen A."/>
            <person name="Ng V."/>
            <person name="Riley R."/>
            <person name="Sandor L."/>
            <person name="Barry K."/>
            <person name="Martinez A.T."/>
            <person name="Xiao Y."/>
            <person name="Gibbons J.G."/>
            <person name="Terashima K."/>
            <person name="Grigoriev I.V."/>
            <person name="Hibbett D.S."/>
        </authorList>
    </citation>
    <scope>NUCLEOTIDE SEQUENCE</scope>
    <source>
        <strain evidence="1">TMI1499</strain>
    </source>
</reference>
<evidence type="ECO:0000313" key="1">
    <source>
        <dbReference type="EMBL" id="KAJ3808246.1"/>
    </source>
</evidence>
<accession>A0ACC1TUJ6</accession>
<evidence type="ECO:0000313" key="2">
    <source>
        <dbReference type="Proteomes" id="UP001163835"/>
    </source>
</evidence>
<dbReference type="EMBL" id="MU795237">
    <property type="protein sequence ID" value="KAJ3808246.1"/>
    <property type="molecule type" value="Genomic_DNA"/>
</dbReference>
<name>A0ACC1TUJ6_9AGAR</name>
<keyword evidence="2" id="KW-1185">Reference proteome</keyword>
<organism evidence="1 2">
    <name type="scientific">Lentinula aff. lateritia</name>
    <dbReference type="NCBI Taxonomy" id="2804960"/>
    <lineage>
        <taxon>Eukaryota</taxon>
        <taxon>Fungi</taxon>
        <taxon>Dikarya</taxon>
        <taxon>Basidiomycota</taxon>
        <taxon>Agaricomycotina</taxon>
        <taxon>Agaricomycetes</taxon>
        <taxon>Agaricomycetidae</taxon>
        <taxon>Agaricales</taxon>
        <taxon>Marasmiineae</taxon>
        <taxon>Omphalotaceae</taxon>
        <taxon>Lentinula</taxon>
    </lineage>
</organism>
<comment type="caution">
    <text evidence="1">The sequence shown here is derived from an EMBL/GenBank/DDBJ whole genome shotgun (WGS) entry which is preliminary data.</text>
</comment>
<proteinExistence type="predicted"/>
<feature type="non-terminal residue" evidence="1">
    <location>
        <position position="1"/>
    </location>
</feature>
<sequence>AGHAGCSVGLVAKVLKNMREFGAVNNPNSRHTGRPREVDNSNELYIKEVLKAQPTSPTQLRVFF</sequence>
<protein>
    <submittedName>
        <fullName evidence="1">Uncharacterized protein</fullName>
    </submittedName>
</protein>